<proteinExistence type="predicted"/>
<feature type="compositionally biased region" description="Polar residues" evidence="1">
    <location>
        <begin position="9"/>
        <end position="23"/>
    </location>
</feature>
<gene>
    <name evidence="3" type="ORF">B7R82_06495</name>
</gene>
<keyword evidence="2" id="KW-0472">Membrane</keyword>
<evidence type="ECO:0000256" key="1">
    <source>
        <dbReference type="SAM" id="MobiDB-lite"/>
    </source>
</evidence>
<feature type="transmembrane region" description="Helical" evidence="2">
    <location>
        <begin position="120"/>
        <end position="143"/>
    </location>
</feature>
<accession>A0A1Y0F8N1</accession>
<evidence type="ECO:0000313" key="3">
    <source>
        <dbReference type="EMBL" id="ARU19658.1"/>
    </source>
</evidence>
<reference evidence="3 4" key="1">
    <citation type="submission" date="2017-04" db="EMBL/GenBank/DDBJ databases">
        <title>Complete genome sequence of Lactobacillus salivarius ZLS006, a probiotic strain isolated from healthy piglet.</title>
        <authorList>
            <person name="Zhang D."/>
        </authorList>
    </citation>
    <scope>NUCLEOTIDE SEQUENCE [LARGE SCALE GENOMIC DNA]</scope>
    <source>
        <strain evidence="3 4">ZLS006</strain>
    </source>
</reference>
<name>A0A1Y0F8N1_9LACO</name>
<feature type="region of interest" description="Disordered" evidence="1">
    <location>
        <begin position="1"/>
        <end position="38"/>
    </location>
</feature>
<dbReference type="Proteomes" id="UP000195378">
    <property type="component" value="Chromosome"/>
</dbReference>
<dbReference type="RefSeq" id="WP_087448844.1">
    <property type="nucleotide sequence ID" value="NZ_CP020858.1"/>
</dbReference>
<evidence type="ECO:0000256" key="2">
    <source>
        <dbReference type="SAM" id="Phobius"/>
    </source>
</evidence>
<organism evidence="3 4">
    <name type="scientific">Ligilactobacillus salivarius</name>
    <dbReference type="NCBI Taxonomy" id="1624"/>
    <lineage>
        <taxon>Bacteria</taxon>
        <taxon>Bacillati</taxon>
        <taxon>Bacillota</taxon>
        <taxon>Bacilli</taxon>
        <taxon>Lactobacillales</taxon>
        <taxon>Lactobacillaceae</taxon>
        <taxon>Ligilactobacillus</taxon>
    </lineage>
</organism>
<keyword evidence="2" id="KW-1133">Transmembrane helix</keyword>
<protein>
    <submittedName>
        <fullName evidence="3">Uncharacterized protein</fullName>
    </submittedName>
</protein>
<evidence type="ECO:0000313" key="4">
    <source>
        <dbReference type="Proteomes" id="UP000195378"/>
    </source>
</evidence>
<dbReference type="EMBL" id="CP020858">
    <property type="protein sequence ID" value="ARU19658.1"/>
    <property type="molecule type" value="Genomic_DNA"/>
</dbReference>
<dbReference type="AlphaFoldDB" id="A0A1Y0F8N1"/>
<keyword evidence="2" id="KW-0812">Transmembrane</keyword>
<sequence>MSKDYMNLVSKNNESISPGSPLSYNEDENLSKGGSENMDKKFVTHDELKISQLETQNRLIQLDNKIDTKFSELSSKIDSKFNILDNKIDNLEKNIPIIIENTLYKEREYQQNQQKENRRFFWGTIIIGGISAVAAIISAIVSFH</sequence>